<feature type="compositionally biased region" description="Low complexity" evidence="3">
    <location>
        <begin position="21"/>
        <end position="31"/>
    </location>
</feature>
<feature type="region of interest" description="Disordered" evidence="3">
    <location>
        <begin position="1"/>
        <end position="52"/>
    </location>
</feature>
<dbReference type="PANTHER" id="PTHR48107:SF16">
    <property type="entry name" value="NADPH-DEPENDENT ALDEHYDE REDUCTASE 1, CHLOROPLASTIC"/>
    <property type="match status" value="1"/>
</dbReference>
<evidence type="ECO:0000256" key="2">
    <source>
        <dbReference type="ARBA" id="ARBA00023002"/>
    </source>
</evidence>
<dbReference type="PRINTS" id="PR00081">
    <property type="entry name" value="GDHRDH"/>
</dbReference>
<dbReference type="RefSeq" id="WP_354195891.1">
    <property type="nucleotide sequence ID" value="NZ_JBEPLW010000003.1"/>
</dbReference>
<dbReference type="InterPro" id="IPR002347">
    <property type="entry name" value="SDR_fam"/>
</dbReference>
<evidence type="ECO:0000313" key="4">
    <source>
        <dbReference type="EMBL" id="MET3575087.1"/>
    </source>
</evidence>
<dbReference type="Gene3D" id="3.40.50.720">
    <property type="entry name" value="NAD(P)-binding Rossmann-like Domain"/>
    <property type="match status" value="1"/>
</dbReference>
<keyword evidence="5" id="KW-1185">Reference proteome</keyword>
<organism evidence="4 5">
    <name type="scientific">Bhargavaea ullalensis</name>
    <dbReference type="NCBI Taxonomy" id="1265685"/>
    <lineage>
        <taxon>Bacteria</taxon>
        <taxon>Bacillati</taxon>
        <taxon>Bacillota</taxon>
        <taxon>Bacilli</taxon>
        <taxon>Bacillales</taxon>
        <taxon>Caryophanaceae</taxon>
        <taxon>Bhargavaea</taxon>
    </lineage>
</organism>
<dbReference type="PROSITE" id="PS00061">
    <property type="entry name" value="ADH_SHORT"/>
    <property type="match status" value="1"/>
</dbReference>
<proteinExistence type="inferred from homology"/>
<dbReference type="PRINTS" id="PR00080">
    <property type="entry name" value="SDRFAMILY"/>
</dbReference>
<dbReference type="PANTHER" id="PTHR48107">
    <property type="entry name" value="NADPH-DEPENDENT ALDEHYDE REDUCTASE-LIKE PROTEIN, CHLOROPLASTIC-RELATED"/>
    <property type="match status" value="1"/>
</dbReference>
<dbReference type="InterPro" id="IPR020904">
    <property type="entry name" value="Sc_DH/Rdtase_CS"/>
</dbReference>
<keyword evidence="2" id="KW-0560">Oxidoreductase</keyword>
<dbReference type="Pfam" id="PF13561">
    <property type="entry name" value="adh_short_C2"/>
    <property type="match status" value="1"/>
</dbReference>
<comment type="similarity">
    <text evidence="1">Belongs to the short-chain dehydrogenases/reductases (SDR) family.</text>
</comment>
<evidence type="ECO:0000313" key="5">
    <source>
        <dbReference type="Proteomes" id="UP001549099"/>
    </source>
</evidence>
<evidence type="ECO:0000256" key="3">
    <source>
        <dbReference type="SAM" id="MobiDB-lite"/>
    </source>
</evidence>
<dbReference type="InterPro" id="IPR036291">
    <property type="entry name" value="NAD(P)-bd_dom_sf"/>
</dbReference>
<accession>A0ABV2GA10</accession>
<dbReference type="SUPFAM" id="SSF51735">
    <property type="entry name" value="NAD(P)-binding Rossmann-fold domains"/>
    <property type="match status" value="1"/>
</dbReference>
<comment type="caution">
    <text evidence="4">The sequence shown here is derived from an EMBL/GenBank/DDBJ whole genome shotgun (WGS) entry which is preliminary data.</text>
</comment>
<gene>
    <name evidence="4" type="ORF">ABID49_000971</name>
</gene>
<protein>
    <submittedName>
        <fullName evidence="4">NAD(P)-dependent dehydrogenase (Short-subunit alcohol dehydrogenase family)</fullName>
    </submittedName>
</protein>
<name>A0ABV2GA10_9BACL</name>
<sequence length="299" mass="32355">MTKQNGQEETNYEKIDEEVVPQEQETQPGVESEMKPEPIYDDPEYKGSGKLKGKKALVTGGDSGIGRAVAVAFAKEGADVAIAYLADEEDGDAEQTVRDIEKYGGKAMKVKTDLRDEENCRNLLKQVADELGGLNILVNNAGVQFPKKDIEAITSAQLKNTFESNFFSMFYLTRESMAYLKDGDCIINTSSVTAYNGSPGLLDYSATKGAITAFTRSFAQNIASKGIRVNAVAPGPIWTPLIPATFDAKKVEQHGSDTTLKRRGQPAELAPSYVLLASKDGSYMTGQTIHVDGGDFLTS</sequence>
<reference evidence="4 5" key="1">
    <citation type="submission" date="2024-06" db="EMBL/GenBank/DDBJ databases">
        <title>Genomic Encyclopedia of Type Strains, Phase IV (KMG-IV): sequencing the most valuable type-strain genomes for metagenomic binning, comparative biology and taxonomic classification.</title>
        <authorList>
            <person name="Goeker M."/>
        </authorList>
    </citation>
    <scope>NUCLEOTIDE SEQUENCE [LARGE SCALE GENOMIC DNA]</scope>
    <source>
        <strain evidence="4 5">DSM 26128</strain>
    </source>
</reference>
<dbReference type="Proteomes" id="UP001549099">
    <property type="component" value="Unassembled WGS sequence"/>
</dbReference>
<evidence type="ECO:0000256" key="1">
    <source>
        <dbReference type="ARBA" id="ARBA00006484"/>
    </source>
</evidence>
<dbReference type="EMBL" id="JBEPLW010000003">
    <property type="protein sequence ID" value="MET3575087.1"/>
    <property type="molecule type" value="Genomic_DNA"/>
</dbReference>
<feature type="compositionally biased region" description="Basic and acidic residues" evidence="3">
    <location>
        <begin position="32"/>
        <end position="47"/>
    </location>
</feature>